<dbReference type="Proteomes" id="UP000669179">
    <property type="component" value="Unassembled WGS sequence"/>
</dbReference>
<dbReference type="PANTHER" id="PTHR45947">
    <property type="entry name" value="SULFOQUINOVOSYL TRANSFERASE SQD2"/>
    <property type="match status" value="1"/>
</dbReference>
<dbReference type="EMBL" id="JAGEOJ010000002">
    <property type="protein sequence ID" value="MBO2446744.1"/>
    <property type="molecule type" value="Genomic_DNA"/>
</dbReference>
<dbReference type="RefSeq" id="WP_208254324.1">
    <property type="nucleotide sequence ID" value="NZ_JAGEOJ010000002.1"/>
</dbReference>
<accession>A0A939PBU3</accession>
<dbReference type="GO" id="GO:1901137">
    <property type="term" value="P:carbohydrate derivative biosynthetic process"/>
    <property type="evidence" value="ECO:0007669"/>
    <property type="project" value="UniProtKB-ARBA"/>
</dbReference>
<evidence type="ECO:0000313" key="6">
    <source>
        <dbReference type="EMBL" id="MBO2446744.1"/>
    </source>
</evidence>
<dbReference type="PANTHER" id="PTHR45947:SF3">
    <property type="entry name" value="SULFOQUINOVOSYL TRANSFERASE SQD2"/>
    <property type="match status" value="1"/>
</dbReference>
<dbReference type="InterPro" id="IPR001296">
    <property type="entry name" value="Glyco_trans_1"/>
</dbReference>
<evidence type="ECO:0000313" key="7">
    <source>
        <dbReference type="Proteomes" id="UP000669179"/>
    </source>
</evidence>
<name>A0A939PBU3_9ACTN</name>
<organism evidence="6 7">
    <name type="scientific">Actinomadura barringtoniae</name>
    <dbReference type="NCBI Taxonomy" id="1427535"/>
    <lineage>
        <taxon>Bacteria</taxon>
        <taxon>Bacillati</taxon>
        <taxon>Actinomycetota</taxon>
        <taxon>Actinomycetes</taxon>
        <taxon>Streptosporangiales</taxon>
        <taxon>Thermomonosporaceae</taxon>
        <taxon>Actinomadura</taxon>
    </lineage>
</organism>
<evidence type="ECO:0000259" key="5">
    <source>
        <dbReference type="Pfam" id="PF13439"/>
    </source>
</evidence>
<evidence type="ECO:0000259" key="4">
    <source>
        <dbReference type="Pfam" id="PF00534"/>
    </source>
</evidence>
<keyword evidence="1" id="KW-0328">Glycosyltransferase</keyword>
<feature type="region of interest" description="Disordered" evidence="3">
    <location>
        <begin position="1"/>
        <end position="31"/>
    </location>
</feature>
<feature type="domain" description="Glycosyl transferase family 1" evidence="4">
    <location>
        <begin position="232"/>
        <end position="379"/>
    </location>
</feature>
<dbReference type="GO" id="GO:0016758">
    <property type="term" value="F:hexosyltransferase activity"/>
    <property type="evidence" value="ECO:0007669"/>
    <property type="project" value="TreeGrafter"/>
</dbReference>
<dbReference type="InterPro" id="IPR028098">
    <property type="entry name" value="Glyco_trans_4-like_N"/>
</dbReference>
<evidence type="ECO:0000256" key="2">
    <source>
        <dbReference type="ARBA" id="ARBA00022679"/>
    </source>
</evidence>
<protein>
    <submittedName>
        <fullName evidence="6">Glycosyltransferase family 4 protein</fullName>
    </submittedName>
</protein>
<keyword evidence="2" id="KW-0808">Transferase</keyword>
<sequence length="415" mass="46287">MSAPGKASARAEKQNAKRPNARPNAKRQAAWPQGERPVVALVTDAVHPYNFGGREIRYHELSRLLSATADVHMYTMHWWDGPRRRTDGPITMHALTPKLALYKGRRRSFRQAIVFALACLALLWRRFDILKVDHIPQFQLFTLRLVATVRRKPLIATWHEVWGAEYWNDYLGRGGRLAWWVERMSMRLPDHIIAASPQTADRLYDQLGPDASIMVAPNGIDLEAARNADPAGDTTDLVVVTRLMVHKRIDMLLDAVALLHAEGRRITCRVIGTGPERLALHEQAERLGLSEHVDFRHDVEEQKELFALIKAGRVFVLPSEREGFGIAILESLACGVPVVTTAAPDNLSQHLVTRSQRGLVSEHTPAALAMAIGTALSAQDDLDGGDPWLGDPWVGDYSWDAIAAQISGKFWPEAS</sequence>
<dbReference type="InterPro" id="IPR050194">
    <property type="entry name" value="Glycosyltransferase_grp1"/>
</dbReference>
<dbReference type="Pfam" id="PF13439">
    <property type="entry name" value="Glyco_transf_4"/>
    <property type="match status" value="1"/>
</dbReference>
<proteinExistence type="predicted"/>
<feature type="domain" description="Glycosyltransferase subfamily 4-like N-terminal" evidence="5">
    <location>
        <begin position="52"/>
        <end position="223"/>
    </location>
</feature>
<evidence type="ECO:0000256" key="1">
    <source>
        <dbReference type="ARBA" id="ARBA00022676"/>
    </source>
</evidence>
<reference evidence="6" key="1">
    <citation type="submission" date="2021-03" db="EMBL/GenBank/DDBJ databases">
        <authorList>
            <person name="Kanchanasin P."/>
            <person name="Saeng-In P."/>
            <person name="Phongsopitanun W."/>
            <person name="Yuki M."/>
            <person name="Kudo T."/>
            <person name="Ohkuma M."/>
            <person name="Tanasupawat S."/>
        </authorList>
    </citation>
    <scope>NUCLEOTIDE SEQUENCE</scope>
    <source>
        <strain evidence="6">GKU 128</strain>
    </source>
</reference>
<dbReference type="SUPFAM" id="SSF53756">
    <property type="entry name" value="UDP-Glycosyltransferase/glycogen phosphorylase"/>
    <property type="match status" value="1"/>
</dbReference>
<dbReference type="Pfam" id="PF00534">
    <property type="entry name" value="Glycos_transf_1"/>
    <property type="match status" value="1"/>
</dbReference>
<dbReference type="AlphaFoldDB" id="A0A939PBU3"/>
<comment type="caution">
    <text evidence="6">The sequence shown here is derived from an EMBL/GenBank/DDBJ whole genome shotgun (WGS) entry which is preliminary data.</text>
</comment>
<evidence type="ECO:0000256" key="3">
    <source>
        <dbReference type="SAM" id="MobiDB-lite"/>
    </source>
</evidence>
<dbReference type="Gene3D" id="3.40.50.2000">
    <property type="entry name" value="Glycogen Phosphorylase B"/>
    <property type="match status" value="2"/>
</dbReference>
<gene>
    <name evidence="6" type="ORF">J4573_06555</name>
</gene>
<dbReference type="CDD" id="cd03801">
    <property type="entry name" value="GT4_PimA-like"/>
    <property type="match status" value="1"/>
</dbReference>
<keyword evidence="7" id="KW-1185">Reference proteome</keyword>